<feature type="compositionally biased region" description="Acidic residues" evidence="1">
    <location>
        <begin position="92"/>
        <end position="122"/>
    </location>
</feature>
<feature type="region of interest" description="Disordered" evidence="1">
    <location>
        <begin position="1"/>
        <end position="138"/>
    </location>
</feature>
<feature type="compositionally biased region" description="Acidic residues" evidence="1">
    <location>
        <begin position="49"/>
        <end position="67"/>
    </location>
</feature>
<organism evidence="2 3">
    <name type="scientific">Solanum tuberosum</name>
    <name type="common">Potato</name>
    <dbReference type="NCBI Taxonomy" id="4113"/>
    <lineage>
        <taxon>Eukaryota</taxon>
        <taxon>Viridiplantae</taxon>
        <taxon>Streptophyta</taxon>
        <taxon>Embryophyta</taxon>
        <taxon>Tracheophyta</taxon>
        <taxon>Spermatophyta</taxon>
        <taxon>Magnoliopsida</taxon>
        <taxon>eudicotyledons</taxon>
        <taxon>Gunneridae</taxon>
        <taxon>Pentapetalae</taxon>
        <taxon>asterids</taxon>
        <taxon>lamiids</taxon>
        <taxon>Solanales</taxon>
        <taxon>Solanaceae</taxon>
        <taxon>Solanoideae</taxon>
        <taxon>Solaneae</taxon>
        <taxon>Solanum</taxon>
    </lineage>
</organism>
<keyword evidence="3" id="KW-1185">Reference proteome</keyword>
<evidence type="ECO:0000313" key="2">
    <source>
        <dbReference type="EMBL" id="KAH0754809.1"/>
    </source>
</evidence>
<feature type="compositionally biased region" description="Low complexity" evidence="1">
    <location>
        <begin position="71"/>
        <end position="91"/>
    </location>
</feature>
<evidence type="ECO:0000256" key="1">
    <source>
        <dbReference type="SAM" id="MobiDB-lite"/>
    </source>
</evidence>
<comment type="caution">
    <text evidence="2">The sequence shown here is derived from an EMBL/GenBank/DDBJ whole genome shotgun (WGS) entry which is preliminary data.</text>
</comment>
<evidence type="ECO:0000313" key="3">
    <source>
        <dbReference type="Proteomes" id="UP000826656"/>
    </source>
</evidence>
<sequence>MLGAGRKRLRSNEVEDGNANKKGRIHEEEAGEKEKNQDSEVTEEKKTEELDEGEGEEEETAEDDENGNEGSGNNVNRENSERNGSGNQESGGNEDGENDENQESGGDEDGENDENQEDDNNEEERRRRAAEKGKQPISLGFGDLKSMWNFKNMNDNIPNTPSDKLLKHILFSNPNFKLPKDYLKMKIIEFHSNFEDVIQMDGPNPEMTRTIAREAFYLCKLLWGSQQQQQLRLHRVQQQRLQWVQRVNQQQQ</sequence>
<name>A0ABQ7UUC6_SOLTU</name>
<feature type="compositionally biased region" description="Basic and acidic residues" evidence="1">
    <location>
        <begin position="25"/>
        <end position="48"/>
    </location>
</feature>
<feature type="compositionally biased region" description="Basic and acidic residues" evidence="1">
    <location>
        <begin position="123"/>
        <end position="134"/>
    </location>
</feature>
<accession>A0ABQ7UUC6</accession>
<protein>
    <submittedName>
        <fullName evidence="2">Uncharacterized protein</fullName>
    </submittedName>
</protein>
<proteinExistence type="predicted"/>
<dbReference type="EMBL" id="JAIVGD010000018">
    <property type="protein sequence ID" value="KAH0754809.1"/>
    <property type="molecule type" value="Genomic_DNA"/>
</dbReference>
<dbReference type="Proteomes" id="UP000826656">
    <property type="component" value="Unassembled WGS sequence"/>
</dbReference>
<gene>
    <name evidence="2" type="ORF">KY290_025079</name>
</gene>
<reference evidence="2 3" key="1">
    <citation type="journal article" date="2021" name="bioRxiv">
        <title>Chromosome-scale and haplotype-resolved genome assembly of a tetraploid potato cultivar.</title>
        <authorList>
            <person name="Sun H."/>
            <person name="Jiao W.-B."/>
            <person name="Krause K."/>
            <person name="Campoy J.A."/>
            <person name="Goel M."/>
            <person name="Folz-Donahue K."/>
            <person name="Kukat C."/>
            <person name="Huettel B."/>
            <person name="Schneeberger K."/>
        </authorList>
    </citation>
    <scope>NUCLEOTIDE SEQUENCE [LARGE SCALE GENOMIC DNA]</scope>
    <source>
        <strain evidence="2">SolTubOtavaFocal</strain>
        <tissue evidence="2">Leaves</tissue>
    </source>
</reference>